<accession>F9GAY6</accession>
<comment type="caution">
    <text evidence="2">The sequence shown here is derived from an EMBL/GenBank/DDBJ whole genome shotgun (WGS) entry which is preliminary data.</text>
</comment>
<name>F9GAY6_FUSOF</name>
<evidence type="ECO:0000256" key="1">
    <source>
        <dbReference type="PROSITE-ProRule" id="PRU00221"/>
    </source>
</evidence>
<evidence type="ECO:0000313" key="2">
    <source>
        <dbReference type="EMBL" id="EGU73650.1"/>
    </source>
</evidence>
<dbReference type="AlphaFoldDB" id="F9GAY6"/>
<gene>
    <name evidence="2" type="ORF">FOXB_15819</name>
</gene>
<dbReference type="PANTHER" id="PTHR31642">
    <property type="entry name" value="TRICHOTHECENE 3-O-ACETYLTRANSFERASE"/>
    <property type="match status" value="1"/>
</dbReference>
<dbReference type="Gene3D" id="2.130.10.10">
    <property type="entry name" value="YVTN repeat-like/Quinoprotein amine dehydrogenase"/>
    <property type="match status" value="1"/>
</dbReference>
<dbReference type="SMART" id="SM00320">
    <property type="entry name" value="WD40"/>
    <property type="match status" value="1"/>
</dbReference>
<dbReference type="Gene3D" id="3.30.559.10">
    <property type="entry name" value="Chloramphenicol acetyltransferase-like domain"/>
    <property type="match status" value="2"/>
</dbReference>
<keyword evidence="1" id="KW-0853">WD repeat</keyword>
<sequence length="627" mass="70115">MSSAIPFIPSACFTSTTIQPQPNTHGRIVKLSAIDQIAPRDYISSCLFFPVSQNSDKRHIFHLFERALVNTISDIPELACSVRRPIGNDREEVELLFDSKQGARLNYRDYTAPELRTLWKFVPGASIPALVLQCNFIPGGLILGTCLHLHGRQRCHLYNKSIEHVAGDGVCNFILHKTIGMHLAAITKCLGLRTFPITPLDRSSVVEGEQGVVLEDFPDWKLTETSSTFLNPTDYKATEVQSVEHGIFSISAAKLSLLKDHVLKGATNAKLSTTEAVCAFLWRHVVLARQIDHHKYPEAKLSITVDARERMENPPLPSNYWGNFAEPNAVARASVARLQNEEDGGKVYVELATSVKRAIAAVNNKAVRRLVGILNQMPKSTSLTWNVDRYPGPDMLIVCLQAHRYNDIYFGRDLGYPSAFRVTVGDTEGKPDGRCIILPPRHAEGHGLELILQYDSCTLERLESNSEFSKFFVYCSALVFGLTRSLVRELFKIEEPDWIILKPRMETDWRPRVFWDTASKVLEGDEGEVSSVAFSADGWRLASGSETTIKLWDAVSAVSISSGEVNRRYRLPLGPGFSNAVLKEWARAVGTLAQGIYIYLREWINHMKDQVSILLRGYTIKEELAGA</sequence>
<dbReference type="PaxDb" id="5507-FOXG_17378P0"/>
<dbReference type="SUPFAM" id="SSF50978">
    <property type="entry name" value="WD40 repeat-like"/>
    <property type="match status" value="1"/>
</dbReference>
<organism evidence="2">
    <name type="scientific">Fusarium oxysporum (strain Fo5176)</name>
    <name type="common">Fusarium vascular wilt</name>
    <dbReference type="NCBI Taxonomy" id="660025"/>
    <lineage>
        <taxon>Eukaryota</taxon>
        <taxon>Fungi</taxon>
        <taxon>Dikarya</taxon>
        <taxon>Ascomycota</taxon>
        <taxon>Pezizomycotina</taxon>
        <taxon>Sordariomycetes</taxon>
        <taxon>Hypocreomycetidae</taxon>
        <taxon>Hypocreales</taxon>
        <taxon>Nectriaceae</taxon>
        <taxon>Fusarium</taxon>
        <taxon>Fusarium oxysporum species complex</taxon>
    </lineage>
</organism>
<dbReference type="GO" id="GO:0016747">
    <property type="term" value="F:acyltransferase activity, transferring groups other than amino-acyl groups"/>
    <property type="evidence" value="ECO:0007669"/>
    <property type="project" value="TreeGrafter"/>
</dbReference>
<dbReference type="Pfam" id="PF02458">
    <property type="entry name" value="Transferase"/>
    <property type="match status" value="1"/>
</dbReference>
<dbReference type="OrthoDB" id="1862401at2759"/>
<dbReference type="EMBL" id="AFQF01004364">
    <property type="protein sequence ID" value="EGU73650.1"/>
    <property type="molecule type" value="Genomic_DNA"/>
</dbReference>
<dbReference type="STRING" id="660025.F9GAY6"/>
<dbReference type="InterPro" id="IPR015943">
    <property type="entry name" value="WD40/YVTN_repeat-like_dom_sf"/>
</dbReference>
<dbReference type="InterPro" id="IPR023213">
    <property type="entry name" value="CAT-like_dom_sf"/>
</dbReference>
<feature type="repeat" description="WD" evidence="1">
    <location>
        <begin position="522"/>
        <end position="562"/>
    </location>
</feature>
<dbReference type="InterPro" id="IPR036322">
    <property type="entry name" value="WD40_repeat_dom_sf"/>
</dbReference>
<proteinExistence type="predicted"/>
<dbReference type="InterPro" id="IPR050317">
    <property type="entry name" value="Plant_Fungal_Acyltransferase"/>
</dbReference>
<dbReference type="PANTHER" id="PTHR31642:SF315">
    <property type="entry name" value="ACYLTRANSFERASE EASC"/>
    <property type="match status" value="1"/>
</dbReference>
<reference evidence="2" key="1">
    <citation type="journal article" date="2012" name="Mol. Plant Microbe Interact.">
        <title>A highly conserved effector in Fusarium oxysporum is required for full virulence on Arabidopsis.</title>
        <authorList>
            <person name="Thatcher L.F."/>
            <person name="Gardiner D.M."/>
            <person name="Kazan K."/>
            <person name="Manners J."/>
        </authorList>
    </citation>
    <scope>NUCLEOTIDE SEQUENCE [LARGE SCALE GENOMIC DNA]</scope>
    <source>
        <strain evidence="2">Fo5176</strain>
    </source>
</reference>
<protein>
    <submittedName>
        <fullName evidence="2">Uncharacterized protein</fullName>
    </submittedName>
</protein>
<dbReference type="PROSITE" id="PS50082">
    <property type="entry name" value="WD_REPEATS_2"/>
    <property type="match status" value="1"/>
</dbReference>
<dbReference type="InterPro" id="IPR001680">
    <property type="entry name" value="WD40_rpt"/>
</dbReference>